<evidence type="ECO:0000259" key="1">
    <source>
        <dbReference type="Pfam" id="PF21834"/>
    </source>
</evidence>
<feature type="domain" description="DUF6894" evidence="1">
    <location>
        <begin position="20"/>
        <end position="89"/>
    </location>
</feature>
<dbReference type="AlphaFoldDB" id="A0A1G7K3X2"/>
<proteinExistence type="predicted"/>
<dbReference type="RefSeq" id="WP_233443096.1">
    <property type="nucleotide sequence ID" value="NZ_FMZW01000051.1"/>
</dbReference>
<dbReference type="Pfam" id="PF21834">
    <property type="entry name" value="DUF6894"/>
    <property type="match status" value="1"/>
</dbReference>
<dbReference type="Proteomes" id="UP000199245">
    <property type="component" value="Unassembled WGS sequence"/>
</dbReference>
<accession>A0A1G7K3X2</accession>
<evidence type="ECO:0000313" key="2">
    <source>
        <dbReference type="EMBL" id="SDF31822.1"/>
    </source>
</evidence>
<evidence type="ECO:0000313" key="3">
    <source>
        <dbReference type="Proteomes" id="UP000199245"/>
    </source>
</evidence>
<name>A0A1G7K3X2_9BRAD</name>
<organism evidence="2 3">
    <name type="scientific">Bradyrhizobium brasilense</name>
    <dbReference type="NCBI Taxonomy" id="1419277"/>
    <lineage>
        <taxon>Bacteria</taxon>
        <taxon>Pseudomonadati</taxon>
        <taxon>Pseudomonadota</taxon>
        <taxon>Alphaproteobacteria</taxon>
        <taxon>Hyphomicrobiales</taxon>
        <taxon>Nitrobacteraceae</taxon>
        <taxon>Bradyrhizobium</taxon>
    </lineage>
</organism>
<protein>
    <recommendedName>
        <fullName evidence="1">DUF6894 domain-containing protein</fullName>
    </recommendedName>
</protein>
<dbReference type="EMBL" id="FMZW01000051">
    <property type="protein sequence ID" value="SDF31822.1"/>
    <property type="molecule type" value="Genomic_DNA"/>
</dbReference>
<dbReference type="InterPro" id="IPR054189">
    <property type="entry name" value="DUF6894"/>
</dbReference>
<reference evidence="2 3" key="1">
    <citation type="submission" date="2016-10" db="EMBL/GenBank/DDBJ databases">
        <authorList>
            <person name="de Groot N.N."/>
        </authorList>
    </citation>
    <scope>NUCLEOTIDE SEQUENCE [LARGE SCALE GENOMIC DNA]</scope>
    <source>
        <strain evidence="2 3">R5</strain>
    </source>
</reference>
<gene>
    <name evidence="2" type="ORF">SAMN05216337_105125</name>
</gene>
<sequence length="99" mass="10851">MSPKLAFANWEMNWARLVPRYYFDLKDSKGTAIDEDGTVLRDLDAAQNEAARTLGGMAGDSVATVSGSGAEQMEIVVRDNDGAVMTVRFCFEISRKKVS</sequence>